<evidence type="ECO:0000259" key="3">
    <source>
        <dbReference type="Pfam" id="PF18803"/>
    </source>
</evidence>
<reference evidence="4" key="1">
    <citation type="submission" date="2019-07" db="EMBL/GenBank/DDBJ databases">
        <authorList>
            <person name="Palmer J.M."/>
        </authorList>
    </citation>
    <scope>NUCLEOTIDE SEQUENCE</scope>
    <source>
        <strain evidence="4">PC9</strain>
    </source>
</reference>
<dbReference type="InterPro" id="IPR041457">
    <property type="entry name" value="CxC2_KDZ-assoc"/>
</dbReference>
<feature type="region of interest" description="Disordered" evidence="2">
    <location>
        <begin position="877"/>
        <end position="927"/>
    </location>
</feature>
<dbReference type="OrthoDB" id="3143151at2759"/>
<gene>
    <name evidence="4" type="ORF">PC9H_002247</name>
</gene>
<dbReference type="Pfam" id="PF18803">
    <property type="entry name" value="CxC2"/>
    <property type="match status" value="1"/>
</dbReference>
<feature type="compositionally biased region" description="Acidic residues" evidence="2">
    <location>
        <begin position="891"/>
        <end position="913"/>
    </location>
</feature>
<dbReference type="GeneID" id="59372088"/>
<dbReference type="PANTHER" id="PTHR33096:SF1">
    <property type="entry name" value="CXC1-LIKE CYSTEINE CLUSTER ASSOCIATED WITH KDZ TRANSPOSASES DOMAIN-CONTAINING PROTEIN"/>
    <property type="match status" value="1"/>
</dbReference>
<evidence type="ECO:0000313" key="5">
    <source>
        <dbReference type="Proteomes" id="UP000623687"/>
    </source>
</evidence>
<feature type="domain" description="CxC2-like cysteine cluster KDZ transposase-associated" evidence="3">
    <location>
        <begin position="317"/>
        <end position="431"/>
    </location>
</feature>
<dbReference type="PANTHER" id="PTHR33096">
    <property type="entry name" value="CXC2 DOMAIN-CONTAINING PROTEIN"/>
    <property type="match status" value="1"/>
</dbReference>
<sequence>MPKVKSHHDYFNEQAIARQLRQFAGGKEIDLPLSWRAVAVGQIGNVLRRAYQNIVTLPVTADELNTASHKQRTVLLQDVKLGRVTKATVVVSRDEKPLIIYLPHAVAKHVERKAMVATSGIDTILAKGMKSKGNWRSCRERFKPSGKLPIGQEAFSGGWYAQGHANSNALPRPSVSLRSAKNSGATERWLKETATLNKSINLIMGAVHPDSYRAGVKALNGMRTRAPPDDIKWAELWQPVATAMAVVSNGTSLAHFDSKGDVKQFDALTNLGADQVELGFPDLGGSFHYHGGSVVLFSGRLFKHESWDDGFFKDCSLDELGIVLYLGHAGERCPAANGEPDTADPFTLDPRHQSMVFVHTTGIYSRKVEWCQCENHKSHYTQLLQARLFPATSDRPSTAFTFEVLDELHLQRIECKTASSNFYSLLRRKTDFNAPLDVPDRSREIERVSRCYRDLCSRLKTGCWGDEDNTPGQQAIFCPACPQPGINVTSKTWNAATDPDWLLSPLLVADGNFKFDHLQLKNPQSDVTLRDGTGFLVTTSTYENHLDVTSGTQEKSNCSNHKAVNQASRPRKHVDNTGIGAIACARHGFFVPHSIVNFKKGEQQKNMDFALSEAMKFFTSLKKEPLQPAITVIYDVMCQYGVHLEQRLEDGPFLEKPTMPIQKAIGKFHLGAHVDSCFSKFSLNFLRGAGHTDGEVLETLWAPLNKIAGSTRSMTLAHRQEVLDDCAYDSNWKKITNLIPSLIKKWKRAETSFANMKEAYEDLRCRLTEDDLESWNSQAEQASLLRGKALEIYDVKTEQNPLVAGVRLEMVEKELVNGAYLLGGAAFITKGLSLEEAQYKLRVFIKSVGNFPTIPQKNTIADKRRIMKRNIEQHRRQGEKFMGLGSVGDSDSGDEMEDSDSDEGEEDGNDEDGYMPHVGSSNADCKSIGQTPEQMGICFPSSFTAEERVRMGWTKLAEQEVQLREAQINDALHDLRISLGEKSLRFRKVLRGDRSQKHVTRAWSGINTYDARANLQVDIYEGAVEALKRLGAGNKWKPINRDKDLQMKGDVEHPNRIGQSSHSLAWFWRLQSAEISEEVEDSPMMKEFYRINYLRAKARRDRWEEELILLKKEISWALEWFQYQSDKWSKMADTEASCGLIAYCRKMAFVWKEFRRRGREVVQDSGCVELAQAI</sequence>
<keyword evidence="1" id="KW-0175">Coiled coil</keyword>
<dbReference type="VEuPathDB" id="FungiDB:PC9H_002247"/>
<accession>A0A8H6ZQ03</accession>
<dbReference type="RefSeq" id="XP_036626509.1">
    <property type="nucleotide sequence ID" value="XM_036771888.1"/>
</dbReference>
<feature type="coiled-coil region" evidence="1">
    <location>
        <begin position="1086"/>
        <end position="1113"/>
    </location>
</feature>
<evidence type="ECO:0000256" key="1">
    <source>
        <dbReference type="SAM" id="Coils"/>
    </source>
</evidence>
<evidence type="ECO:0000256" key="2">
    <source>
        <dbReference type="SAM" id="MobiDB-lite"/>
    </source>
</evidence>
<dbReference type="EMBL" id="JACETU010000010">
    <property type="protein sequence ID" value="KAF7419655.1"/>
    <property type="molecule type" value="Genomic_DNA"/>
</dbReference>
<comment type="caution">
    <text evidence="4">The sequence shown here is derived from an EMBL/GenBank/DDBJ whole genome shotgun (WGS) entry which is preliminary data.</text>
</comment>
<dbReference type="AlphaFoldDB" id="A0A8H6ZQ03"/>
<organism evidence="4 5">
    <name type="scientific">Pleurotus ostreatus</name>
    <name type="common">Oyster mushroom</name>
    <name type="synonym">White-rot fungus</name>
    <dbReference type="NCBI Taxonomy" id="5322"/>
    <lineage>
        <taxon>Eukaryota</taxon>
        <taxon>Fungi</taxon>
        <taxon>Dikarya</taxon>
        <taxon>Basidiomycota</taxon>
        <taxon>Agaricomycotina</taxon>
        <taxon>Agaricomycetes</taxon>
        <taxon>Agaricomycetidae</taxon>
        <taxon>Agaricales</taxon>
        <taxon>Pleurotineae</taxon>
        <taxon>Pleurotaceae</taxon>
        <taxon>Pleurotus</taxon>
    </lineage>
</organism>
<dbReference type="Proteomes" id="UP000623687">
    <property type="component" value="Unassembled WGS sequence"/>
</dbReference>
<dbReference type="Pfam" id="PF18758">
    <property type="entry name" value="KDZ"/>
    <property type="match status" value="1"/>
</dbReference>
<name>A0A8H6ZQ03_PLEOS</name>
<dbReference type="InterPro" id="IPR040521">
    <property type="entry name" value="KDZ"/>
</dbReference>
<keyword evidence="5" id="KW-1185">Reference proteome</keyword>
<evidence type="ECO:0000313" key="4">
    <source>
        <dbReference type="EMBL" id="KAF7419655.1"/>
    </source>
</evidence>
<proteinExistence type="predicted"/>
<protein>
    <recommendedName>
        <fullName evidence="3">CxC2-like cysteine cluster KDZ transposase-associated domain-containing protein</fullName>
    </recommendedName>
</protein>